<accession>A0A4S8L5Y6</accession>
<feature type="compositionally biased region" description="Basic and acidic residues" evidence="1">
    <location>
        <begin position="172"/>
        <end position="189"/>
    </location>
</feature>
<proteinExistence type="predicted"/>
<feature type="compositionally biased region" description="Basic and acidic residues" evidence="1">
    <location>
        <begin position="226"/>
        <end position="241"/>
    </location>
</feature>
<sequence length="241" mass="26745">MSGPCYLSALTACRHVAQDFTSAQALSTQAFDIVCSAGSKLLKLDHLRLVAQALGIDKQTHHDILCTTDGLPHRNGSTTVRQPTASLQPSRLDDEFNNIPGNDETENLPRLQVNSEENKNDQRYPNYKRGDDPAGLFDEEITEMQKSEDEVQSALVKMEADRLLPYLPTSPRFDDSDCEQEHVKAKEISGRFVSTSPERSGRERAGTSSVAPSVPVKASSSKNNKTRLDQPRRVHLEAELR</sequence>
<evidence type="ECO:0000256" key="1">
    <source>
        <dbReference type="SAM" id="MobiDB-lite"/>
    </source>
</evidence>
<evidence type="ECO:0000313" key="2">
    <source>
        <dbReference type="EMBL" id="THU83488.1"/>
    </source>
</evidence>
<feature type="compositionally biased region" description="Low complexity" evidence="1">
    <location>
        <begin position="208"/>
        <end position="223"/>
    </location>
</feature>
<reference evidence="2 3" key="1">
    <citation type="journal article" date="2019" name="Nat. Ecol. Evol.">
        <title>Megaphylogeny resolves global patterns of mushroom evolution.</title>
        <authorList>
            <person name="Varga T."/>
            <person name="Krizsan K."/>
            <person name="Foldi C."/>
            <person name="Dima B."/>
            <person name="Sanchez-Garcia M."/>
            <person name="Sanchez-Ramirez S."/>
            <person name="Szollosi G.J."/>
            <person name="Szarkandi J.G."/>
            <person name="Papp V."/>
            <person name="Albert L."/>
            <person name="Andreopoulos W."/>
            <person name="Angelini C."/>
            <person name="Antonin V."/>
            <person name="Barry K.W."/>
            <person name="Bougher N.L."/>
            <person name="Buchanan P."/>
            <person name="Buyck B."/>
            <person name="Bense V."/>
            <person name="Catcheside P."/>
            <person name="Chovatia M."/>
            <person name="Cooper J."/>
            <person name="Damon W."/>
            <person name="Desjardin D."/>
            <person name="Finy P."/>
            <person name="Geml J."/>
            <person name="Haridas S."/>
            <person name="Hughes K."/>
            <person name="Justo A."/>
            <person name="Karasinski D."/>
            <person name="Kautmanova I."/>
            <person name="Kiss B."/>
            <person name="Kocsube S."/>
            <person name="Kotiranta H."/>
            <person name="LaButti K.M."/>
            <person name="Lechner B.E."/>
            <person name="Liimatainen K."/>
            <person name="Lipzen A."/>
            <person name="Lukacs Z."/>
            <person name="Mihaltcheva S."/>
            <person name="Morgado L.N."/>
            <person name="Niskanen T."/>
            <person name="Noordeloos M.E."/>
            <person name="Ohm R.A."/>
            <person name="Ortiz-Santana B."/>
            <person name="Ovrebo C."/>
            <person name="Racz N."/>
            <person name="Riley R."/>
            <person name="Savchenko A."/>
            <person name="Shiryaev A."/>
            <person name="Soop K."/>
            <person name="Spirin V."/>
            <person name="Szebenyi C."/>
            <person name="Tomsovsky M."/>
            <person name="Tulloss R.E."/>
            <person name="Uehling J."/>
            <person name="Grigoriev I.V."/>
            <person name="Vagvolgyi C."/>
            <person name="Papp T."/>
            <person name="Martin F.M."/>
            <person name="Miettinen O."/>
            <person name="Hibbett D.S."/>
            <person name="Nagy L.G."/>
        </authorList>
    </citation>
    <scope>NUCLEOTIDE SEQUENCE [LARGE SCALE GENOMIC DNA]</scope>
    <source>
        <strain evidence="2 3">CBS 962.96</strain>
    </source>
</reference>
<dbReference type="AlphaFoldDB" id="A0A4S8L5Y6"/>
<keyword evidence="3" id="KW-1185">Reference proteome</keyword>
<evidence type="ECO:0000313" key="3">
    <source>
        <dbReference type="Proteomes" id="UP000297245"/>
    </source>
</evidence>
<protein>
    <submittedName>
        <fullName evidence="2">Uncharacterized protein</fullName>
    </submittedName>
</protein>
<name>A0A4S8L5Y6_DENBC</name>
<gene>
    <name evidence="2" type="ORF">K435DRAFT_871249</name>
</gene>
<organism evidence="2 3">
    <name type="scientific">Dendrothele bispora (strain CBS 962.96)</name>
    <dbReference type="NCBI Taxonomy" id="1314807"/>
    <lineage>
        <taxon>Eukaryota</taxon>
        <taxon>Fungi</taxon>
        <taxon>Dikarya</taxon>
        <taxon>Basidiomycota</taxon>
        <taxon>Agaricomycotina</taxon>
        <taxon>Agaricomycetes</taxon>
        <taxon>Agaricomycetidae</taxon>
        <taxon>Agaricales</taxon>
        <taxon>Agaricales incertae sedis</taxon>
        <taxon>Dendrothele</taxon>
    </lineage>
</organism>
<dbReference type="EMBL" id="ML179660">
    <property type="protein sequence ID" value="THU83488.1"/>
    <property type="molecule type" value="Genomic_DNA"/>
</dbReference>
<feature type="region of interest" description="Disordered" evidence="1">
    <location>
        <begin position="171"/>
        <end position="241"/>
    </location>
</feature>
<dbReference type="Proteomes" id="UP000297245">
    <property type="component" value="Unassembled WGS sequence"/>
</dbReference>